<comment type="caution">
    <text evidence="1">The sequence shown here is derived from an EMBL/GenBank/DDBJ whole genome shotgun (WGS) entry which is preliminary data.</text>
</comment>
<protein>
    <submittedName>
        <fullName evidence="1">Uncharacterized protein</fullName>
    </submittedName>
</protein>
<geneLocation type="mitochondrion" evidence="1"/>
<sequence length="56" mass="6670">MMLLGPLLLDLLLLDLDRLWLHLDLELLLLLLKPLLRYMGLDLVLDHKHHNLHAYH</sequence>
<proteinExistence type="predicted"/>
<reference evidence="1" key="1">
    <citation type="journal article" date="2015" name="Genome Biol. Evol.">
        <title>Organellar Genomes of White Spruce (Picea glauca): Assembly and Annotation.</title>
        <authorList>
            <person name="Jackman S.D."/>
            <person name="Warren R.L."/>
            <person name="Gibb E.A."/>
            <person name="Vandervalk B.P."/>
            <person name="Mohamadi H."/>
            <person name="Chu J."/>
            <person name="Raymond A."/>
            <person name="Pleasance S."/>
            <person name="Coope R."/>
            <person name="Wildung M.R."/>
            <person name="Ritland C.E."/>
            <person name="Bousquet J."/>
            <person name="Jones S.J."/>
            <person name="Bohlmann J."/>
            <person name="Birol I."/>
        </authorList>
    </citation>
    <scope>NUCLEOTIDE SEQUENCE [LARGE SCALE GENOMIC DNA]</scope>
    <source>
        <tissue evidence="1">Flushing bud</tissue>
    </source>
</reference>
<dbReference type="AlphaFoldDB" id="A0A101LWY8"/>
<accession>A0A101LWY8</accession>
<evidence type="ECO:0000313" key="1">
    <source>
        <dbReference type="EMBL" id="KUM46860.1"/>
    </source>
</evidence>
<gene>
    <name evidence="1" type="ORF">ABT39_MTgene6315</name>
</gene>
<dbReference type="EMBL" id="LKAM01000009">
    <property type="protein sequence ID" value="KUM46860.1"/>
    <property type="molecule type" value="Genomic_DNA"/>
</dbReference>
<organism evidence="1">
    <name type="scientific">Picea glauca</name>
    <name type="common">White spruce</name>
    <name type="synonym">Pinus glauca</name>
    <dbReference type="NCBI Taxonomy" id="3330"/>
    <lineage>
        <taxon>Eukaryota</taxon>
        <taxon>Viridiplantae</taxon>
        <taxon>Streptophyta</taxon>
        <taxon>Embryophyta</taxon>
        <taxon>Tracheophyta</taxon>
        <taxon>Spermatophyta</taxon>
        <taxon>Pinopsida</taxon>
        <taxon>Pinidae</taxon>
        <taxon>Conifers I</taxon>
        <taxon>Pinales</taxon>
        <taxon>Pinaceae</taxon>
        <taxon>Picea</taxon>
    </lineage>
</organism>
<keyword evidence="1" id="KW-0496">Mitochondrion</keyword>
<name>A0A101LWY8_PICGL</name>